<dbReference type="KEGG" id="aagg:ETAA8_59660"/>
<keyword evidence="2" id="KW-1185">Reference proteome</keyword>
<evidence type="ECO:0000313" key="2">
    <source>
        <dbReference type="Proteomes" id="UP000315017"/>
    </source>
</evidence>
<dbReference type="OrthoDB" id="2041998at2"/>
<reference evidence="1 2" key="1">
    <citation type="submission" date="2019-02" db="EMBL/GenBank/DDBJ databases">
        <title>Deep-cultivation of Planctomycetes and their phenomic and genomic characterization uncovers novel biology.</title>
        <authorList>
            <person name="Wiegand S."/>
            <person name="Jogler M."/>
            <person name="Boedeker C."/>
            <person name="Pinto D."/>
            <person name="Vollmers J."/>
            <person name="Rivas-Marin E."/>
            <person name="Kohn T."/>
            <person name="Peeters S.H."/>
            <person name="Heuer A."/>
            <person name="Rast P."/>
            <person name="Oberbeckmann S."/>
            <person name="Bunk B."/>
            <person name="Jeske O."/>
            <person name="Meyerdierks A."/>
            <person name="Storesund J.E."/>
            <person name="Kallscheuer N."/>
            <person name="Luecker S."/>
            <person name="Lage O.M."/>
            <person name="Pohl T."/>
            <person name="Merkel B.J."/>
            <person name="Hornburger P."/>
            <person name="Mueller R.-W."/>
            <person name="Bruemmer F."/>
            <person name="Labrenz M."/>
            <person name="Spormann A.M."/>
            <person name="Op den Camp H."/>
            <person name="Overmann J."/>
            <person name="Amann R."/>
            <person name="Jetten M.S.M."/>
            <person name="Mascher T."/>
            <person name="Medema M.H."/>
            <person name="Devos D.P."/>
            <person name="Kaster A.-K."/>
            <person name="Ovreas L."/>
            <person name="Rohde M."/>
            <person name="Galperin M.Y."/>
            <person name="Jogler C."/>
        </authorList>
    </citation>
    <scope>NUCLEOTIDE SEQUENCE [LARGE SCALE GENOMIC DNA]</scope>
    <source>
        <strain evidence="1 2">ETA_A8</strain>
    </source>
</reference>
<sequence length="257" mass="30107">MFDWLFPPSCPCNLPAKEWIEYRLQWLSEEFDDHAFNGRRIVLPTADFFPSNYDRSYDAVRDLLDQTCEYMDVDPQFVHLKILDDTEQKTYLENEYGQSLVTAGTYEEGRRMTIITIAKSGLHDPMSLVGTMAHELAHKRLLGEGRIMREEFDNELLTDLTTVFFGLGIFQANSNRPLIRSDELWQGTGFVRPEYMTPPMYGYALAHLAWFRGEQSPSWARHLHLNARPDFNQGLRFLQKTGESEFKPPKMRNQRRR</sequence>
<dbReference type="AlphaFoldDB" id="A0A517YKR2"/>
<organism evidence="1 2">
    <name type="scientific">Anatilimnocola aggregata</name>
    <dbReference type="NCBI Taxonomy" id="2528021"/>
    <lineage>
        <taxon>Bacteria</taxon>
        <taxon>Pseudomonadati</taxon>
        <taxon>Planctomycetota</taxon>
        <taxon>Planctomycetia</taxon>
        <taxon>Pirellulales</taxon>
        <taxon>Pirellulaceae</taxon>
        <taxon>Anatilimnocola</taxon>
    </lineage>
</organism>
<dbReference type="RefSeq" id="WP_145096889.1">
    <property type="nucleotide sequence ID" value="NZ_CP036274.1"/>
</dbReference>
<gene>
    <name evidence="1" type="ORF">ETAA8_59660</name>
</gene>
<dbReference type="EMBL" id="CP036274">
    <property type="protein sequence ID" value="QDU30817.1"/>
    <property type="molecule type" value="Genomic_DNA"/>
</dbReference>
<protein>
    <submittedName>
        <fullName evidence="1">Uncharacterized protein</fullName>
    </submittedName>
</protein>
<evidence type="ECO:0000313" key="1">
    <source>
        <dbReference type="EMBL" id="QDU30817.1"/>
    </source>
</evidence>
<accession>A0A517YKR2</accession>
<dbReference type="Proteomes" id="UP000315017">
    <property type="component" value="Chromosome"/>
</dbReference>
<name>A0A517YKR2_9BACT</name>
<proteinExistence type="predicted"/>